<feature type="transmembrane region" description="Helical" evidence="1">
    <location>
        <begin position="45"/>
        <end position="63"/>
    </location>
</feature>
<reference evidence="2 3" key="1">
    <citation type="submission" date="2019-01" db="EMBL/GenBank/DDBJ databases">
        <title>Sequencing the genomes of 1000 actinobacteria strains.</title>
        <authorList>
            <person name="Klenk H.-P."/>
        </authorList>
    </citation>
    <scope>NUCLEOTIDE SEQUENCE [LARGE SCALE GENOMIC DNA]</scope>
    <source>
        <strain evidence="2 3">DSM 43925</strain>
    </source>
</reference>
<evidence type="ECO:0000313" key="2">
    <source>
        <dbReference type="EMBL" id="RVX38140.1"/>
    </source>
</evidence>
<evidence type="ECO:0000313" key="3">
    <source>
        <dbReference type="Proteomes" id="UP000284824"/>
    </source>
</evidence>
<proteinExistence type="predicted"/>
<feature type="transmembrane region" description="Helical" evidence="1">
    <location>
        <begin position="7"/>
        <end position="33"/>
    </location>
</feature>
<gene>
    <name evidence="2" type="ORF">EDD27_0433</name>
</gene>
<feature type="transmembrane region" description="Helical" evidence="1">
    <location>
        <begin position="70"/>
        <end position="88"/>
    </location>
</feature>
<keyword evidence="1" id="KW-0472">Membrane</keyword>
<keyword evidence="1" id="KW-1133">Transmembrane helix</keyword>
<accession>A0A438LXB3</accession>
<dbReference type="AlphaFoldDB" id="A0A438LXB3"/>
<organism evidence="2 3">
    <name type="scientific">Nonomuraea polychroma</name>
    <dbReference type="NCBI Taxonomy" id="46176"/>
    <lineage>
        <taxon>Bacteria</taxon>
        <taxon>Bacillati</taxon>
        <taxon>Actinomycetota</taxon>
        <taxon>Actinomycetes</taxon>
        <taxon>Streptosporangiales</taxon>
        <taxon>Streptosporangiaceae</taxon>
        <taxon>Nonomuraea</taxon>
    </lineage>
</organism>
<dbReference type="Proteomes" id="UP000284824">
    <property type="component" value="Unassembled WGS sequence"/>
</dbReference>
<name>A0A438LXB3_9ACTN</name>
<dbReference type="EMBL" id="SAUN01000001">
    <property type="protein sequence ID" value="RVX38140.1"/>
    <property type="molecule type" value="Genomic_DNA"/>
</dbReference>
<feature type="transmembrane region" description="Helical" evidence="1">
    <location>
        <begin position="100"/>
        <end position="123"/>
    </location>
</feature>
<keyword evidence="1" id="KW-0812">Transmembrane</keyword>
<evidence type="ECO:0000256" key="1">
    <source>
        <dbReference type="SAM" id="Phobius"/>
    </source>
</evidence>
<comment type="caution">
    <text evidence="2">The sequence shown here is derived from an EMBL/GenBank/DDBJ whole genome shotgun (WGS) entry which is preliminary data.</text>
</comment>
<protein>
    <submittedName>
        <fullName evidence="2">Uncharacterized protein</fullName>
    </submittedName>
</protein>
<sequence length="128" mass="13396">MPRLTDAILWIVLLVIAGSVAVGVCLMTSPVVSSGAPRDFFDSPFLFPAFLLLSVLAGAAAWFAPQGGVWWGLLAAAPFYVVFFIGVVREGGGGQGLWPVGLLFLIFYTAIPVIAALAVSIAVGRTRS</sequence>
<keyword evidence="3" id="KW-1185">Reference proteome</keyword>